<dbReference type="AlphaFoldDB" id="A0A6S6TEJ9"/>
<proteinExistence type="predicted"/>
<dbReference type="GO" id="GO:0020037">
    <property type="term" value="F:heme binding"/>
    <property type="evidence" value="ECO:0007669"/>
    <property type="project" value="InterPro"/>
</dbReference>
<protein>
    <recommendedName>
        <fullName evidence="5">Cytochrome c domain-containing protein</fullName>
    </recommendedName>
</protein>
<dbReference type="GO" id="GO:0009055">
    <property type="term" value="F:electron transfer activity"/>
    <property type="evidence" value="ECO:0007669"/>
    <property type="project" value="InterPro"/>
</dbReference>
<dbReference type="InterPro" id="IPR036909">
    <property type="entry name" value="Cyt_c-like_dom_sf"/>
</dbReference>
<evidence type="ECO:0000259" key="5">
    <source>
        <dbReference type="PROSITE" id="PS51007"/>
    </source>
</evidence>
<keyword evidence="3 4" id="KW-0408">Iron</keyword>
<dbReference type="PROSITE" id="PS51007">
    <property type="entry name" value="CYTC"/>
    <property type="match status" value="1"/>
</dbReference>
<feature type="domain" description="Cytochrome c" evidence="5">
    <location>
        <begin position="32"/>
        <end position="121"/>
    </location>
</feature>
<keyword evidence="1 4" id="KW-0349">Heme</keyword>
<dbReference type="Pfam" id="PF00034">
    <property type="entry name" value="Cytochrom_C"/>
    <property type="match status" value="1"/>
</dbReference>
<reference evidence="6" key="1">
    <citation type="submission" date="2020-01" db="EMBL/GenBank/DDBJ databases">
        <authorList>
            <person name="Meier V. D."/>
            <person name="Meier V D."/>
        </authorList>
    </citation>
    <scope>NUCLEOTIDE SEQUENCE</scope>
    <source>
        <strain evidence="6">HLG_WM_MAG_02</strain>
    </source>
</reference>
<evidence type="ECO:0000256" key="1">
    <source>
        <dbReference type="ARBA" id="ARBA00022617"/>
    </source>
</evidence>
<dbReference type="EMBL" id="CACVAZ010000107">
    <property type="protein sequence ID" value="CAA6816637.1"/>
    <property type="molecule type" value="Genomic_DNA"/>
</dbReference>
<sequence length="121" mass="13278">MVALFASVSLMSAEQVDVNKSVDVNTSTPTASTKIDGKVFYEKRCSVCHGEKAEKTPLKRMVPLAGMDAGALARKIRAYRDQDERHGAYAIYEDSVVMQEATYSLPDVQISAIATYISQLK</sequence>
<name>A0A6S6TEJ9_9BACT</name>
<gene>
    <name evidence="6" type="ORF">HELGO_WM45077</name>
</gene>
<accession>A0A6S6TEJ9</accession>
<dbReference type="SUPFAM" id="SSF46626">
    <property type="entry name" value="Cytochrome c"/>
    <property type="match status" value="1"/>
</dbReference>
<keyword evidence="2 4" id="KW-0479">Metal-binding</keyword>
<evidence type="ECO:0000256" key="4">
    <source>
        <dbReference type="PROSITE-ProRule" id="PRU00433"/>
    </source>
</evidence>
<dbReference type="InterPro" id="IPR009056">
    <property type="entry name" value="Cyt_c-like_dom"/>
</dbReference>
<organism evidence="6">
    <name type="scientific">uncultured Sulfurovum sp</name>
    <dbReference type="NCBI Taxonomy" id="269237"/>
    <lineage>
        <taxon>Bacteria</taxon>
        <taxon>Pseudomonadati</taxon>
        <taxon>Campylobacterota</taxon>
        <taxon>Epsilonproteobacteria</taxon>
        <taxon>Campylobacterales</taxon>
        <taxon>Sulfurovaceae</taxon>
        <taxon>Sulfurovum</taxon>
        <taxon>environmental samples</taxon>
    </lineage>
</organism>
<dbReference type="GO" id="GO:0046872">
    <property type="term" value="F:metal ion binding"/>
    <property type="evidence" value="ECO:0007669"/>
    <property type="project" value="UniProtKB-KW"/>
</dbReference>
<evidence type="ECO:0000313" key="6">
    <source>
        <dbReference type="EMBL" id="CAA6816637.1"/>
    </source>
</evidence>
<dbReference type="Gene3D" id="1.10.760.10">
    <property type="entry name" value="Cytochrome c-like domain"/>
    <property type="match status" value="1"/>
</dbReference>
<evidence type="ECO:0000256" key="2">
    <source>
        <dbReference type="ARBA" id="ARBA00022723"/>
    </source>
</evidence>
<evidence type="ECO:0000256" key="3">
    <source>
        <dbReference type="ARBA" id="ARBA00023004"/>
    </source>
</evidence>